<protein>
    <submittedName>
        <fullName evidence="2">Uncharacterized protein</fullName>
    </submittedName>
</protein>
<dbReference type="AlphaFoldDB" id="A0A150G650"/>
<dbReference type="PANTHER" id="PTHR37490:SF1">
    <property type="entry name" value="GLYCOSYLTRANSFERASE 2-LIKE DOMAIN-CONTAINING PROTEIN"/>
    <property type="match status" value="1"/>
</dbReference>
<dbReference type="PANTHER" id="PTHR37490">
    <property type="entry name" value="EXPRESSED PROTEIN"/>
    <property type="match status" value="1"/>
</dbReference>
<dbReference type="Proteomes" id="UP000075714">
    <property type="component" value="Unassembled WGS sequence"/>
</dbReference>
<proteinExistence type="predicted"/>
<gene>
    <name evidence="2" type="ORF">GPECTOR_55g272</name>
</gene>
<evidence type="ECO:0000313" key="3">
    <source>
        <dbReference type="Proteomes" id="UP000075714"/>
    </source>
</evidence>
<feature type="signal peptide" evidence="1">
    <location>
        <begin position="1"/>
        <end position="23"/>
    </location>
</feature>
<feature type="chain" id="PRO_5007561863" evidence="1">
    <location>
        <begin position="24"/>
        <end position="348"/>
    </location>
</feature>
<comment type="caution">
    <text evidence="2">The sequence shown here is derived from an EMBL/GenBank/DDBJ whole genome shotgun (WGS) entry which is preliminary data.</text>
</comment>
<name>A0A150G650_GONPE</name>
<dbReference type="OrthoDB" id="28755at2759"/>
<evidence type="ECO:0000256" key="1">
    <source>
        <dbReference type="SAM" id="SignalP"/>
    </source>
</evidence>
<dbReference type="InterPro" id="IPR021838">
    <property type="entry name" value="DUF3431"/>
</dbReference>
<accession>A0A150G650</accession>
<sequence>MIVRRLAPRVLFALATAFYLSSAVSWEPSFSLHMGTDDLQSHAAEAIVPDACDAAKARPVKFYHNDIRRCFDRDRKLDILIAFSREKMYELEETVSLLLAVPNFKHAEEPYTKPCVVVGSKLRAASEVLPVRGVDTVFELGAAGREWAVYFTYLISYYDNLPQHVVFMHGSIGCHLPAPTHRLRELWGMFRSSFCPQVYQAFLNGHYVVSRRRILANAVDMYRLLYRFVMHQPHHFLSADAHAQMKAAPRHYVNFVDHIETCEDTLEGHIVERAWSFIFGCYQRPDWSKCLESAAAIGALSDPKSAAAAGLLDPSCDYSGWQCYDSVPPWPLNTTHYMGGRPYVIVPP</sequence>
<organism evidence="2 3">
    <name type="scientific">Gonium pectorale</name>
    <name type="common">Green alga</name>
    <dbReference type="NCBI Taxonomy" id="33097"/>
    <lineage>
        <taxon>Eukaryota</taxon>
        <taxon>Viridiplantae</taxon>
        <taxon>Chlorophyta</taxon>
        <taxon>core chlorophytes</taxon>
        <taxon>Chlorophyceae</taxon>
        <taxon>CS clade</taxon>
        <taxon>Chlamydomonadales</taxon>
        <taxon>Volvocaceae</taxon>
        <taxon>Gonium</taxon>
    </lineage>
</organism>
<reference evidence="3" key="1">
    <citation type="journal article" date="2016" name="Nat. Commun.">
        <title>The Gonium pectorale genome demonstrates co-option of cell cycle regulation during the evolution of multicellularity.</title>
        <authorList>
            <person name="Hanschen E.R."/>
            <person name="Marriage T.N."/>
            <person name="Ferris P.J."/>
            <person name="Hamaji T."/>
            <person name="Toyoda A."/>
            <person name="Fujiyama A."/>
            <person name="Neme R."/>
            <person name="Noguchi H."/>
            <person name="Minakuchi Y."/>
            <person name="Suzuki M."/>
            <person name="Kawai-Toyooka H."/>
            <person name="Smith D.R."/>
            <person name="Sparks H."/>
            <person name="Anderson J."/>
            <person name="Bakaric R."/>
            <person name="Luria V."/>
            <person name="Karger A."/>
            <person name="Kirschner M.W."/>
            <person name="Durand P.M."/>
            <person name="Michod R.E."/>
            <person name="Nozaki H."/>
            <person name="Olson B.J."/>
        </authorList>
    </citation>
    <scope>NUCLEOTIDE SEQUENCE [LARGE SCALE GENOMIC DNA]</scope>
    <source>
        <strain evidence="3">NIES-2863</strain>
    </source>
</reference>
<keyword evidence="3" id="KW-1185">Reference proteome</keyword>
<evidence type="ECO:0000313" key="2">
    <source>
        <dbReference type="EMBL" id="KXZ45366.1"/>
    </source>
</evidence>
<dbReference type="STRING" id="33097.A0A150G650"/>
<keyword evidence="1" id="KW-0732">Signal</keyword>
<dbReference type="EMBL" id="LSYV01000056">
    <property type="protein sequence ID" value="KXZ45366.1"/>
    <property type="molecule type" value="Genomic_DNA"/>
</dbReference>
<dbReference type="Pfam" id="PF11913">
    <property type="entry name" value="DUF3431"/>
    <property type="match status" value="1"/>
</dbReference>